<dbReference type="AlphaFoldDB" id="A0A9N8VNP9"/>
<organism evidence="1 2">
    <name type="scientific">Paraglomus occultum</name>
    <dbReference type="NCBI Taxonomy" id="144539"/>
    <lineage>
        <taxon>Eukaryota</taxon>
        <taxon>Fungi</taxon>
        <taxon>Fungi incertae sedis</taxon>
        <taxon>Mucoromycota</taxon>
        <taxon>Glomeromycotina</taxon>
        <taxon>Glomeromycetes</taxon>
        <taxon>Paraglomerales</taxon>
        <taxon>Paraglomeraceae</taxon>
        <taxon>Paraglomus</taxon>
    </lineage>
</organism>
<keyword evidence="2" id="KW-1185">Reference proteome</keyword>
<reference evidence="1" key="1">
    <citation type="submission" date="2021-06" db="EMBL/GenBank/DDBJ databases">
        <authorList>
            <person name="Kallberg Y."/>
            <person name="Tangrot J."/>
            <person name="Rosling A."/>
        </authorList>
    </citation>
    <scope>NUCLEOTIDE SEQUENCE</scope>
    <source>
        <strain evidence="1">IA702</strain>
    </source>
</reference>
<dbReference type="Proteomes" id="UP000789572">
    <property type="component" value="Unassembled WGS sequence"/>
</dbReference>
<accession>A0A9N8VNP9</accession>
<dbReference type="EMBL" id="CAJVPJ010000013">
    <property type="protein sequence ID" value="CAG8455535.1"/>
    <property type="molecule type" value="Genomic_DNA"/>
</dbReference>
<gene>
    <name evidence="1" type="ORF">POCULU_LOCUS277</name>
</gene>
<protein>
    <submittedName>
        <fullName evidence="1">10105_t:CDS:1</fullName>
    </submittedName>
</protein>
<evidence type="ECO:0000313" key="2">
    <source>
        <dbReference type="Proteomes" id="UP000789572"/>
    </source>
</evidence>
<name>A0A9N8VNP9_9GLOM</name>
<proteinExistence type="predicted"/>
<comment type="caution">
    <text evidence="1">The sequence shown here is derived from an EMBL/GenBank/DDBJ whole genome shotgun (WGS) entry which is preliminary data.</text>
</comment>
<evidence type="ECO:0000313" key="1">
    <source>
        <dbReference type="EMBL" id="CAG8455535.1"/>
    </source>
</evidence>
<sequence>MQKALQRSQILVYLAFWGKCLDLMVAAIQHTWIQRLLIIRNVEKNPIFSVSG</sequence>